<feature type="compositionally biased region" description="Low complexity" evidence="2">
    <location>
        <begin position="274"/>
        <end position="285"/>
    </location>
</feature>
<feature type="coiled-coil region" evidence="1">
    <location>
        <begin position="71"/>
        <end position="98"/>
    </location>
</feature>
<gene>
    <name evidence="3" type="ORF">TeGR_g12713</name>
</gene>
<feature type="compositionally biased region" description="Pro residues" evidence="2">
    <location>
        <begin position="286"/>
        <end position="302"/>
    </location>
</feature>
<feature type="compositionally biased region" description="Pro residues" evidence="2">
    <location>
        <begin position="242"/>
        <end position="252"/>
    </location>
</feature>
<proteinExistence type="predicted"/>
<name>A0ABQ6M871_9STRA</name>
<accession>A0ABQ6M871</accession>
<sequence>MPLVKRQLDHPLLYGDPKLYQSSPNDQVLANINMSAMTGSLAQFGECAKKYSDPLFFFSEWQKQEIARLDLLDAERAQKKAEKKARRAKEKELKAKERGLNKEVTKKKQLNWRNRYVNDDVGGTTVVQDAPSQGLNSLVSQTKMNRADLQMGQDGVGAVGQALRAAPAAGGGAPAPAVPAAPAARPAPPAAPSGAGRPAPPPKPAPGKPAPPPKPAGGAAGRPPPPPKPAPGAPDGGGGGARPPPPPRPAAAPEPAYDAEPAYEQEVQQGYQDPAQYAAAPAPAASRPPPPPKPAPEPAKPK</sequence>
<dbReference type="Proteomes" id="UP001165060">
    <property type="component" value="Unassembled WGS sequence"/>
</dbReference>
<evidence type="ECO:0000256" key="2">
    <source>
        <dbReference type="SAM" id="MobiDB-lite"/>
    </source>
</evidence>
<dbReference type="EMBL" id="BRYB01002536">
    <property type="protein sequence ID" value="GMI21309.1"/>
    <property type="molecule type" value="Genomic_DNA"/>
</dbReference>
<organism evidence="3 4">
    <name type="scientific">Tetraparma gracilis</name>
    <dbReference type="NCBI Taxonomy" id="2962635"/>
    <lineage>
        <taxon>Eukaryota</taxon>
        <taxon>Sar</taxon>
        <taxon>Stramenopiles</taxon>
        <taxon>Ochrophyta</taxon>
        <taxon>Bolidophyceae</taxon>
        <taxon>Parmales</taxon>
        <taxon>Triparmaceae</taxon>
        <taxon>Tetraparma</taxon>
    </lineage>
</organism>
<reference evidence="3 4" key="1">
    <citation type="journal article" date="2023" name="Commun. Biol.">
        <title>Genome analysis of Parmales, the sister group of diatoms, reveals the evolutionary specialization of diatoms from phago-mixotrophs to photoautotrophs.</title>
        <authorList>
            <person name="Ban H."/>
            <person name="Sato S."/>
            <person name="Yoshikawa S."/>
            <person name="Yamada K."/>
            <person name="Nakamura Y."/>
            <person name="Ichinomiya M."/>
            <person name="Sato N."/>
            <person name="Blanc-Mathieu R."/>
            <person name="Endo H."/>
            <person name="Kuwata A."/>
            <person name="Ogata H."/>
        </authorList>
    </citation>
    <scope>NUCLEOTIDE SEQUENCE [LARGE SCALE GENOMIC DNA]</scope>
</reference>
<keyword evidence="1" id="KW-0175">Coiled coil</keyword>
<keyword evidence="4" id="KW-1185">Reference proteome</keyword>
<evidence type="ECO:0000313" key="4">
    <source>
        <dbReference type="Proteomes" id="UP001165060"/>
    </source>
</evidence>
<evidence type="ECO:0000313" key="3">
    <source>
        <dbReference type="EMBL" id="GMI21309.1"/>
    </source>
</evidence>
<protein>
    <submittedName>
        <fullName evidence="3">Uncharacterized protein</fullName>
    </submittedName>
</protein>
<feature type="region of interest" description="Disordered" evidence="2">
    <location>
        <begin position="167"/>
        <end position="302"/>
    </location>
</feature>
<feature type="compositionally biased region" description="Pro residues" evidence="2">
    <location>
        <begin position="198"/>
        <end position="215"/>
    </location>
</feature>
<evidence type="ECO:0000256" key="1">
    <source>
        <dbReference type="SAM" id="Coils"/>
    </source>
</evidence>
<dbReference type="Gene3D" id="6.10.280.150">
    <property type="match status" value="1"/>
</dbReference>
<feature type="compositionally biased region" description="Pro residues" evidence="2">
    <location>
        <begin position="222"/>
        <end position="232"/>
    </location>
</feature>
<comment type="caution">
    <text evidence="3">The sequence shown here is derived from an EMBL/GenBank/DDBJ whole genome shotgun (WGS) entry which is preliminary data.</text>
</comment>
<feature type="compositionally biased region" description="Low complexity" evidence="2">
    <location>
        <begin position="167"/>
        <end position="184"/>
    </location>
</feature>